<proteinExistence type="predicted"/>
<keyword evidence="2" id="KW-0732">Signal</keyword>
<dbReference type="InterPro" id="IPR016187">
    <property type="entry name" value="CTDL_fold"/>
</dbReference>
<dbReference type="InterPro" id="IPR051043">
    <property type="entry name" value="Sulfatase_Mod_Factor_Kinase"/>
</dbReference>
<feature type="region of interest" description="Disordered" evidence="1">
    <location>
        <begin position="20"/>
        <end position="46"/>
    </location>
</feature>
<feature type="domain" description="Sulfatase-modifying factor enzyme-like" evidence="3">
    <location>
        <begin position="52"/>
        <end position="307"/>
    </location>
</feature>
<evidence type="ECO:0000313" key="5">
    <source>
        <dbReference type="Proteomes" id="UP000198964"/>
    </source>
</evidence>
<dbReference type="AlphaFoldDB" id="A0A1I2I148"/>
<dbReference type="Pfam" id="PF03781">
    <property type="entry name" value="FGE-sulfatase"/>
    <property type="match status" value="1"/>
</dbReference>
<keyword evidence="5" id="KW-1185">Reference proteome</keyword>
<evidence type="ECO:0000313" key="4">
    <source>
        <dbReference type="EMBL" id="SFF35388.1"/>
    </source>
</evidence>
<dbReference type="GO" id="GO:0120147">
    <property type="term" value="F:formylglycine-generating oxidase activity"/>
    <property type="evidence" value="ECO:0007669"/>
    <property type="project" value="TreeGrafter"/>
</dbReference>
<reference evidence="4 5" key="1">
    <citation type="submission" date="2016-10" db="EMBL/GenBank/DDBJ databases">
        <authorList>
            <person name="de Groot N.N."/>
        </authorList>
    </citation>
    <scope>NUCLEOTIDE SEQUENCE [LARGE SCALE GENOMIC DNA]</scope>
    <source>
        <strain evidence="4 5">CGMCC 1.9156</strain>
    </source>
</reference>
<dbReference type="PANTHER" id="PTHR23150">
    <property type="entry name" value="SULFATASE MODIFYING FACTOR 1, 2"/>
    <property type="match status" value="1"/>
</dbReference>
<feature type="compositionally biased region" description="Low complexity" evidence="1">
    <location>
        <begin position="22"/>
        <end position="46"/>
    </location>
</feature>
<dbReference type="EMBL" id="FONW01000005">
    <property type="protein sequence ID" value="SFF35388.1"/>
    <property type="molecule type" value="Genomic_DNA"/>
</dbReference>
<dbReference type="PANTHER" id="PTHR23150:SF19">
    <property type="entry name" value="FORMYLGLYCINE-GENERATING ENZYME"/>
    <property type="match status" value="1"/>
</dbReference>
<name>A0A1I2I148_9BACT</name>
<feature type="signal peptide" evidence="2">
    <location>
        <begin position="1"/>
        <end position="17"/>
    </location>
</feature>
<evidence type="ECO:0000259" key="3">
    <source>
        <dbReference type="Pfam" id="PF03781"/>
    </source>
</evidence>
<dbReference type="InterPro" id="IPR005532">
    <property type="entry name" value="SUMF_dom"/>
</dbReference>
<dbReference type="InterPro" id="IPR042095">
    <property type="entry name" value="SUMF_sf"/>
</dbReference>
<dbReference type="SUPFAM" id="SSF56436">
    <property type="entry name" value="C-type lectin-like"/>
    <property type="match status" value="1"/>
</dbReference>
<protein>
    <submittedName>
        <fullName evidence="4">Sulfatase modifying factor 1</fullName>
    </submittedName>
</protein>
<dbReference type="Proteomes" id="UP000198964">
    <property type="component" value="Unassembled WGS sequence"/>
</dbReference>
<gene>
    <name evidence="4" type="ORF">SAMN05216283_10538</name>
</gene>
<feature type="chain" id="PRO_5011670038" evidence="2">
    <location>
        <begin position="18"/>
        <end position="313"/>
    </location>
</feature>
<evidence type="ECO:0000256" key="2">
    <source>
        <dbReference type="SAM" id="SignalP"/>
    </source>
</evidence>
<dbReference type="Gene3D" id="3.90.1580.10">
    <property type="entry name" value="paralog of FGE (formylglycine-generating enzyme)"/>
    <property type="match status" value="1"/>
</dbReference>
<evidence type="ECO:0000256" key="1">
    <source>
        <dbReference type="SAM" id="MobiDB-lite"/>
    </source>
</evidence>
<dbReference type="RefSeq" id="WP_093919957.1">
    <property type="nucleotide sequence ID" value="NZ_FONW01000005.1"/>
</dbReference>
<dbReference type="PROSITE" id="PS51257">
    <property type="entry name" value="PROKAR_LIPOPROTEIN"/>
    <property type="match status" value="1"/>
</dbReference>
<dbReference type="STRING" id="655355.SAMN05216283_10538"/>
<accession>A0A1I2I148</accession>
<organism evidence="4 5">
    <name type="scientific">Sunxiuqinia elliptica</name>
    <dbReference type="NCBI Taxonomy" id="655355"/>
    <lineage>
        <taxon>Bacteria</taxon>
        <taxon>Pseudomonadati</taxon>
        <taxon>Bacteroidota</taxon>
        <taxon>Bacteroidia</taxon>
        <taxon>Marinilabiliales</taxon>
        <taxon>Prolixibacteraceae</taxon>
        <taxon>Sunxiuqinia</taxon>
    </lineage>
</organism>
<sequence length="313" mass="34753">MQLKWTALILASGLLMACQNQSNKPNTKPETTKSTTSEVTTENTKTQAPDYEHMVHFAGGSYLIGSETGLPNEKPVHEVTLKAFYIDQSPVTVAAFRKFIKSTGYKTEAEKFGDSGVFNFKTQQWELKPGTTWEYPLGPGEAAANDEHPVTHVSWNDAQAYAKWAGKRLPTEAEWEVAARSGKNNGQRFSWGNQLLIDGAYQANVWQGESIETNTTEDGYQFTSPVGAFGKNEAGLTDMGGNVWNWCEDTYAPYPGNPTPYKRNEQIKVIRGGSFFFDQNRENSYTVSGRSFNSLETSLFNTGFRCAADAPEK</sequence>